<evidence type="ECO:0000256" key="5">
    <source>
        <dbReference type="ARBA" id="ARBA00023163"/>
    </source>
</evidence>
<feature type="domain" description="RNA polymerase sigma-70 region 2" evidence="6">
    <location>
        <begin position="59"/>
        <end position="126"/>
    </location>
</feature>
<proteinExistence type="inferred from homology"/>
<comment type="similarity">
    <text evidence="1">Belongs to the sigma-70 factor family. ECF subfamily.</text>
</comment>
<dbReference type="GO" id="GO:0006352">
    <property type="term" value="P:DNA-templated transcription initiation"/>
    <property type="evidence" value="ECO:0007669"/>
    <property type="project" value="InterPro"/>
</dbReference>
<keyword evidence="2" id="KW-0805">Transcription regulation</keyword>
<dbReference type="GO" id="GO:0003677">
    <property type="term" value="F:DNA binding"/>
    <property type="evidence" value="ECO:0007669"/>
    <property type="project" value="UniProtKB-KW"/>
</dbReference>
<dbReference type="Pfam" id="PF08281">
    <property type="entry name" value="Sigma70_r4_2"/>
    <property type="match status" value="1"/>
</dbReference>
<dbReference type="PANTHER" id="PTHR43133">
    <property type="entry name" value="RNA POLYMERASE ECF-TYPE SIGMA FACTO"/>
    <property type="match status" value="1"/>
</dbReference>
<dbReference type="GO" id="GO:0016987">
    <property type="term" value="F:sigma factor activity"/>
    <property type="evidence" value="ECO:0007669"/>
    <property type="project" value="UniProtKB-KW"/>
</dbReference>
<evidence type="ECO:0000256" key="2">
    <source>
        <dbReference type="ARBA" id="ARBA00023015"/>
    </source>
</evidence>
<dbReference type="InterPro" id="IPR013249">
    <property type="entry name" value="RNA_pol_sigma70_r4_t2"/>
</dbReference>
<dbReference type="InterPro" id="IPR013324">
    <property type="entry name" value="RNA_pol_sigma_r3/r4-like"/>
</dbReference>
<evidence type="ECO:0000256" key="3">
    <source>
        <dbReference type="ARBA" id="ARBA00023082"/>
    </source>
</evidence>
<evidence type="ECO:0000313" key="9">
    <source>
        <dbReference type="Proteomes" id="UP000269097"/>
    </source>
</evidence>
<protein>
    <submittedName>
        <fullName evidence="8">RNA polymerase sigma factor</fullName>
    </submittedName>
</protein>
<gene>
    <name evidence="8" type="ORF">EAV92_08130</name>
</gene>
<feature type="domain" description="RNA polymerase sigma factor 70 region 4 type 2" evidence="7">
    <location>
        <begin position="156"/>
        <end position="200"/>
    </location>
</feature>
<dbReference type="PANTHER" id="PTHR43133:SF8">
    <property type="entry name" value="RNA POLYMERASE SIGMA FACTOR HI_1459-RELATED"/>
    <property type="match status" value="1"/>
</dbReference>
<dbReference type="Proteomes" id="UP000269097">
    <property type="component" value="Chromosome"/>
</dbReference>
<evidence type="ECO:0000313" key="8">
    <source>
        <dbReference type="EMBL" id="AYQ72536.1"/>
    </source>
</evidence>
<dbReference type="EMBL" id="CP033433">
    <property type="protein sequence ID" value="AYQ72536.1"/>
    <property type="molecule type" value="Genomic_DNA"/>
</dbReference>
<keyword evidence="9" id="KW-1185">Reference proteome</keyword>
<dbReference type="Gene3D" id="1.10.10.10">
    <property type="entry name" value="Winged helix-like DNA-binding domain superfamily/Winged helix DNA-binding domain"/>
    <property type="match status" value="1"/>
</dbReference>
<dbReference type="AlphaFoldDB" id="A0A3G3JWE0"/>
<evidence type="ECO:0000259" key="6">
    <source>
        <dbReference type="Pfam" id="PF04542"/>
    </source>
</evidence>
<keyword evidence="3" id="KW-0731">Sigma factor</keyword>
<sequence length="237" mass="27702">MLGPNHPGRLRLLRSDRRHFRHVPGEQSREAEADRCAAFRIKPRKDVPQVSVTSIYESLVEPHLDDLRKYCFFLTKSKWDGEDLCQEAILKSMVYFRNKEAYQDVKPFLIRVARNLWIDGCRSLQRQRRLPLKGLASCWYDANYAEVRSLIEWVGERLPARNIEMLLLSDYFGYTMQEIAETMHSTVPAVKSVLFRTRSMLREQDAESLRRTDGAKVIPLDVESWSKAIMRDLPPCL</sequence>
<dbReference type="Pfam" id="PF04542">
    <property type="entry name" value="Sigma70_r2"/>
    <property type="match status" value="1"/>
</dbReference>
<dbReference type="InterPro" id="IPR036388">
    <property type="entry name" value="WH-like_DNA-bd_sf"/>
</dbReference>
<dbReference type="SUPFAM" id="SSF88946">
    <property type="entry name" value="Sigma2 domain of RNA polymerase sigma factors"/>
    <property type="match status" value="1"/>
</dbReference>
<name>A0A3G3JWE0_9BACL</name>
<accession>A0A3G3JWE0</accession>
<dbReference type="InterPro" id="IPR007627">
    <property type="entry name" value="RNA_pol_sigma70_r2"/>
</dbReference>
<evidence type="ECO:0000256" key="4">
    <source>
        <dbReference type="ARBA" id="ARBA00023125"/>
    </source>
</evidence>
<keyword evidence="5" id="KW-0804">Transcription</keyword>
<dbReference type="KEGG" id="coh:EAV92_08130"/>
<evidence type="ECO:0000259" key="7">
    <source>
        <dbReference type="Pfam" id="PF08281"/>
    </source>
</evidence>
<dbReference type="InterPro" id="IPR013325">
    <property type="entry name" value="RNA_pol_sigma_r2"/>
</dbReference>
<dbReference type="Gene3D" id="1.10.1740.10">
    <property type="match status" value="1"/>
</dbReference>
<organism evidence="8 9">
    <name type="scientific">Cohnella candidum</name>
    <dbReference type="NCBI Taxonomy" id="2674991"/>
    <lineage>
        <taxon>Bacteria</taxon>
        <taxon>Bacillati</taxon>
        <taxon>Bacillota</taxon>
        <taxon>Bacilli</taxon>
        <taxon>Bacillales</taxon>
        <taxon>Paenibacillaceae</taxon>
        <taxon>Cohnella</taxon>
    </lineage>
</organism>
<reference evidence="8 9" key="1">
    <citation type="submission" date="2018-10" db="EMBL/GenBank/DDBJ databases">
        <title>Genome Sequence of Cohnella sp.</title>
        <authorList>
            <person name="Srinivasan S."/>
            <person name="Kim M.K."/>
        </authorList>
    </citation>
    <scope>NUCLEOTIDE SEQUENCE [LARGE SCALE GENOMIC DNA]</scope>
    <source>
        <strain evidence="8 9">18JY8-7</strain>
    </source>
</reference>
<dbReference type="InterPro" id="IPR039425">
    <property type="entry name" value="RNA_pol_sigma-70-like"/>
</dbReference>
<evidence type="ECO:0000256" key="1">
    <source>
        <dbReference type="ARBA" id="ARBA00010641"/>
    </source>
</evidence>
<keyword evidence="4" id="KW-0238">DNA-binding</keyword>
<dbReference type="SUPFAM" id="SSF88659">
    <property type="entry name" value="Sigma3 and sigma4 domains of RNA polymerase sigma factors"/>
    <property type="match status" value="1"/>
</dbReference>